<dbReference type="Gene3D" id="1.10.3210.30">
    <property type="match status" value="1"/>
</dbReference>
<dbReference type="GeneID" id="93210136"/>
<evidence type="ECO:0000256" key="7">
    <source>
        <dbReference type="ARBA" id="ARBA00022806"/>
    </source>
</evidence>
<dbReference type="GO" id="GO:0046872">
    <property type="term" value="F:metal ion binding"/>
    <property type="evidence" value="ECO:0007669"/>
    <property type="project" value="UniProtKB-KW"/>
</dbReference>
<dbReference type="Pfam" id="PF00270">
    <property type="entry name" value="DEAD"/>
    <property type="match status" value="1"/>
</dbReference>
<dbReference type="AlphaFoldDB" id="F1T4C9"/>
<accession>F1T4C9</accession>
<dbReference type="eggNOG" id="COG1203">
    <property type="taxonomic scope" value="Bacteria"/>
</dbReference>
<dbReference type="GO" id="GO:0004518">
    <property type="term" value="F:nuclease activity"/>
    <property type="evidence" value="ECO:0007669"/>
    <property type="project" value="UniProtKB-KW"/>
</dbReference>
<dbReference type="PANTHER" id="PTHR47963">
    <property type="entry name" value="DEAD-BOX ATP-DEPENDENT RNA HELICASE 47, MITOCHONDRIAL"/>
    <property type="match status" value="1"/>
</dbReference>
<sequence length="930" mass="104005">MTEINAALWGKKAEYDGAMLWLPLAQHLVDTSNVIGLLWEHWLSSSQRAMLTASLTKPACVKNLLQFVASVHDIGKATPVFQFREAIAGSKELDIQLKNKLITAGFKGADNFISSTKDWSTSHHNITGQAILEKYGVPHGICAIVGAHHGKPLDSSRVYLDDLAAYPDHFYQTEGISEVAQLWKNTQEQILAWALERNDFQCVADLPEISEPAQMVLCGLVIMADWIASNEHFFPLISIEESGITNQKERLERGWSAWIDHGTKDLWEPSLCAANANQQYNKRFGFTPNGIQQTIYEVIRTCNSPGIVILEAPMGSGKTEAALIAAEQLAQQTGKSGLFFGLPTQATSNGMFSRVHQWLKGVIGDFNSALGLRLVHGKAALNEDFAHIAKTCNSLNNGDVNSAVILNDWFSGRKTALLDDFVVGTVDQFLLAGLKQKHLMLRHLGLSKKVVIIDEVHAYDTYMNQYLEEAIMWMAAYGVPVLLLSATLPYERRDTLLRAYVKGLGLKWKTQCDKTEYDSHSETYPLLTYNDGAHIKQRAICERNGLHSLQIEVHKLIDDSKHTILLATLKELLQSGGVAGIIVNTVRRAQEIYNACQEEFGHDELTLIHSQFIATDRIRKEKRISEAIGKGATRPYKAIIIGTQVLEQSLDIDFDVLITDLAPMDLILQRAGRLHRHVIARPARVTTPHLYILATSEEFKFDKGAIAVYGAYLLMRTQYFLPQVIHIPEDICHLVQEVYGDSDIALPDDLKDLYVQAKDQYMNESNANKLNACNYRIDKPHTGIGKKSIMGLLSNSVTENSEEAGIAQVRNSRESIEIIALKKVGSGYGIFSDGNDIKEQIDIPYIAMKIARETISLPAQFTRTTKATEHCIRELEAYRQTHMAEWKNQPWLHDSLALIFDDNASCTFCGYTLKYNQELGILCQKEPHDA</sequence>
<dbReference type="PROSITE" id="PS51643">
    <property type="entry name" value="HD_CAS3"/>
    <property type="match status" value="1"/>
</dbReference>
<dbReference type="SUPFAM" id="SSF52540">
    <property type="entry name" value="P-loop containing nucleoside triphosphate hydrolases"/>
    <property type="match status" value="1"/>
</dbReference>
<evidence type="ECO:0000256" key="5">
    <source>
        <dbReference type="ARBA" id="ARBA00022741"/>
    </source>
</evidence>
<evidence type="ECO:0000256" key="8">
    <source>
        <dbReference type="ARBA" id="ARBA00022840"/>
    </source>
</evidence>
<keyword evidence="8" id="KW-0067">ATP-binding</keyword>
<dbReference type="Gene3D" id="3.40.50.300">
    <property type="entry name" value="P-loop containing nucleotide triphosphate hydrolases"/>
    <property type="match status" value="2"/>
</dbReference>
<dbReference type="InterPro" id="IPR011545">
    <property type="entry name" value="DEAD/DEAH_box_helicase_dom"/>
</dbReference>
<dbReference type="CDD" id="cd17930">
    <property type="entry name" value="DEXHc_cas3"/>
    <property type="match status" value="1"/>
</dbReference>
<evidence type="ECO:0000256" key="4">
    <source>
        <dbReference type="ARBA" id="ARBA00022723"/>
    </source>
</evidence>
<keyword evidence="6" id="KW-0378">Hydrolase</keyword>
<reference evidence="12 13" key="1">
    <citation type="submission" date="2011-02" db="EMBL/GenBank/DDBJ databases">
        <authorList>
            <person name="Muzny D."/>
            <person name="Qin X."/>
            <person name="Buhay C."/>
            <person name="Dugan-Rocha S."/>
            <person name="Ding Y."/>
            <person name="Chen G."/>
            <person name="Hawes A."/>
            <person name="Holder M."/>
            <person name="Jhangiani S."/>
            <person name="Johnson A."/>
            <person name="Khan Z."/>
            <person name="Li Z."/>
            <person name="Liu W."/>
            <person name="Liu X."/>
            <person name="Perez L."/>
            <person name="Shen H."/>
            <person name="Wang Q."/>
            <person name="Watt J."/>
            <person name="Xi L."/>
            <person name="Xin Y."/>
            <person name="Zhou J."/>
            <person name="Deng J."/>
            <person name="Jiang H."/>
            <person name="Liu Y."/>
            <person name="Qu J."/>
            <person name="Song X.-Z."/>
            <person name="Zhang L."/>
            <person name="Villasana D."/>
            <person name="Johnson A."/>
            <person name="Liu J."/>
            <person name="Liyanage D."/>
            <person name="Lorensuhewa L."/>
            <person name="Robinson T."/>
            <person name="Song A."/>
            <person name="Song B.-B."/>
            <person name="Dinh H."/>
            <person name="Thornton R."/>
            <person name="Coyle M."/>
            <person name="Francisco L."/>
            <person name="Jackson L."/>
            <person name="Javaid M."/>
            <person name="Korchina V."/>
            <person name="Kovar C."/>
            <person name="Mata R."/>
            <person name="Mathew T."/>
            <person name="Ngo R."/>
            <person name="Nguyen L."/>
            <person name="Nguyen N."/>
            <person name="Okwuonu G."/>
            <person name="Ongeri F."/>
            <person name="Pham C."/>
            <person name="Simmons D."/>
            <person name="Wilczek-Boney K."/>
            <person name="Hale W."/>
            <person name="Jakkamsetti A."/>
            <person name="Pham P."/>
            <person name="Ruth R."/>
            <person name="San Lucas F."/>
            <person name="Warren J."/>
            <person name="Zhang J."/>
            <person name="Zhao Z."/>
            <person name="Zhou C."/>
            <person name="Zhu D."/>
            <person name="Lee S."/>
            <person name="Bess C."/>
            <person name="Blankenburg K."/>
            <person name="Forbes L."/>
            <person name="Fu Q."/>
            <person name="Gubbala S."/>
            <person name="Hirani K."/>
            <person name="Jayaseelan J.C."/>
            <person name="Lara F."/>
            <person name="Munidasa M."/>
            <person name="Palculict T."/>
            <person name="Patil S."/>
            <person name="Pu L.-L."/>
            <person name="Saada N."/>
            <person name="Tang L."/>
            <person name="Weissenberger G."/>
            <person name="Zhu Y."/>
            <person name="Hemphill L."/>
            <person name="Shang Y."/>
            <person name="Youmans B."/>
            <person name="Ayvaz T."/>
            <person name="Ross M."/>
            <person name="Santibanez J."/>
            <person name="Aqrawi P."/>
            <person name="Gross S."/>
            <person name="Joshi V."/>
            <person name="Fowler G."/>
            <person name="Nazareth L."/>
            <person name="Reid J."/>
            <person name="Worley K."/>
            <person name="Petrosino J."/>
            <person name="Highlander S."/>
            <person name="Gibbs R."/>
        </authorList>
    </citation>
    <scope>NUCLEOTIDE SEQUENCE [LARGE SCALE GENOMIC DNA]</scope>
    <source>
        <strain evidence="12 13">DSM 15829</strain>
    </source>
</reference>
<gene>
    <name evidence="12" type="primary">cas3</name>
    <name evidence="12" type="ORF">HMPREF0091_10520</name>
</gene>
<keyword evidence="5" id="KW-0547">Nucleotide-binding</keyword>
<dbReference type="GO" id="GO:0016787">
    <property type="term" value="F:hydrolase activity"/>
    <property type="evidence" value="ECO:0007669"/>
    <property type="project" value="UniProtKB-KW"/>
</dbReference>
<dbReference type="InterPro" id="IPR006483">
    <property type="entry name" value="CRISPR-assoc_Cas3_HD"/>
</dbReference>
<dbReference type="Pfam" id="PF18019">
    <property type="entry name" value="Cas3_HD"/>
    <property type="match status" value="1"/>
</dbReference>
<dbReference type="InterPro" id="IPR038257">
    <property type="entry name" value="CRISPR-assoc_Cas3_HD_sf"/>
</dbReference>
<dbReference type="RefSeq" id="WP_006302701.1">
    <property type="nucleotide sequence ID" value="NZ_ACGK02000001.1"/>
</dbReference>
<evidence type="ECO:0000259" key="10">
    <source>
        <dbReference type="PROSITE" id="PS51192"/>
    </source>
</evidence>
<keyword evidence="7" id="KW-0347">Helicase</keyword>
<evidence type="ECO:0000259" key="11">
    <source>
        <dbReference type="PROSITE" id="PS51643"/>
    </source>
</evidence>
<dbReference type="GO" id="GO:0003724">
    <property type="term" value="F:RNA helicase activity"/>
    <property type="evidence" value="ECO:0007669"/>
    <property type="project" value="TreeGrafter"/>
</dbReference>
<evidence type="ECO:0000313" key="13">
    <source>
        <dbReference type="Proteomes" id="UP000005947"/>
    </source>
</evidence>
<keyword evidence="4" id="KW-0479">Metal-binding</keyword>
<dbReference type="InterPro" id="IPR006474">
    <property type="entry name" value="Helicase_Cas3_CRISPR-ass_core"/>
</dbReference>
<keyword evidence="13" id="KW-1185">Reference proteome</keyword>
<keyword evidence="3" id="KW-0540">Nuclease</keyword>
<dbReference type="InterPro" id="IPR050547">
    <property type="entry name" value="DEAD_box_RNA_helicases"/>
</dbReference>
<dbReference type="InterPro" id="IPR041372">
    <property type="entry name" value="Cas3_C"/>
</dbReference>
<comment type="similarity">
    <text evidence="2">In the central section; belongs to the CRISPR-associated helicase Cas3 family.</text>
</comment>
<keyword evidence="9" id="KW-0051">Antiviral defense</keyword>
<dbReference type="InterPro" id="IPR054712">
    <property type="entry name" value="Cas3-like_dom"/>
</dbReference>
<name>F1T4C9_9ACTN</name>
<dbReference type="EMBL" id="ACGK02000001">
    <property type="protein sequence ID" value="EGF23573.1"/>
    <property type="molecule type" value="Genomic_DNA"/>
</dbReference>
<proteinExistence type="inferred from homology"/>
<dbReference type="Pfam" id="PF22590">
    <property type="entry name" value="Cas3-like_C_2"/>
    <property type="match status" value="1"/>
</dbReference>
<dbReference type="PROSITE" id="PS51192">
    <property type="entry name" value="HELICASE_ATP_BIND_1"/>
    <property type="match status" value="1"/>
</dbReference>
<evidence type="ECO:0000256" key="2">
    <source>
        <dbReference type="ARBA" id="ARBA00009046"/>
    </source>
</evidence>
<dbReference type="PANTHER" id="PTHR47963:SF9">
    <property type="entry name" value="CRISPR-ASSOCIATED ENDONUCLEASE_HELICASE CAS3"/>
    <property type="match status" value="1"/>
</dbReference>
<dbReference type="GO" id="GO:0051607">
    <property type="term" value="P:defense response to virus"/>
    <property type="evidence" value="ECO:0007669"/>
    <property type="project" value="UniProtKB-KW"/>
</dbReference>
<dbReference type="NCBIfam" id="TIGR01587">
    <property type="entry name" value="cas3_core"/>
    <property type="match status" value="1"/>
</dbReference>
<evidence type="ECO:0000256" key="1">
    <source>
        <dbReference type="ARBA" id="ARBA00006847"/>
    </source>
</evidence>
<dbReference type="SMART" id="SM00487">
    <property type="entry name" value="DEXDc"/>
    <property type="match status" value="1"/>
</dbReference>
<dbReference type="Proteomes" id="UP000005947">
    <property type="component" value="Unassembled WGS sequence"/>
</dbReference>
<comment type="similarity">
    <text evidence="1">In the N-terminal section; belongs to the CRISPR-associated nuclease Cas3-HD family.</text>
</comment>
<organism evidence="12 13">
    <name type="scientific">Fannyhessea vaginae DSM 15829</name>
    <dbReference type="NCBI Taxonomy" id="525256"/>
    <lineage>
        <taxon>Bacteria</taxon>
        <taxon>Bacillati</taxon>
        <taxon>Actinomycetota</taxon>
        <taxon>Coriobacteriia</taxon>
        <taxon>Coriobacteriales</taxon>
        <taxon>Atopobiaceae</taxon>
        <taxon>Fannyhessea</taxon>
    </lineage>
</organism>
<feature type="domain" description="HD Cas3-type" evidence="11">
    <location>
        <begin position="17"/>
        <end position="227"/>
    </location>
</feature>
<dbReference type="CDD" id="cd09641">
    <property type="entry name" value="Cas3''_I"/>
    <property type="match status" value="1"/>
</dbReference>
<feature type="domain" description="Helicase ATP-binding" evidence="10">
    <location>
        <begin position="299"/>
        <end position="506"/>
    </location>
</feature>
<dbReference type="NCBIfam" id="TIGR01596">
    <property type="entry name" value="cas3_HD"/>
    <property type="match status" value="1"/>
</dbReference>
<protein>
    <submittedName>
        <fullName evidence="12">CRISPR-associated helicase Cas3</fullName>
    </submittedName>
</protein>
<dbReference type="GO" id="GO:0005524">
    <property type="term" value="F:ATP binding"/>
    <property type="evidence" value="ECO:0007669"/>
    <property type="project" value="UniProtKB-KW"/>
</dbReference>
<evidence type="ECO:0000256" key="3">
    <source>
        <dbReference type="ARBA" id="ARBA00022722"/>
    </source>
</evidence>
<dbReference type="InterPro" id="IPR027417">
    <property type="entry name" value="P-loop_NTPase"/>
</dbReference>
<dbReference type="GO" id="GO:0003723">
    <property type="term" value="F:RNA binding"/>
    <property type="evidence" value="ECO:0007669"/>
    <property type="project" value="TreeGrafter"/>
</dbReference>
<dbReference type="OrthoDB" id="9810236at2"/>
<evidence type="ECO:0000256" key="9">
    <source>
        <dbReference type="ARBA" id="ARBA00023118"/>
    </source>
</evidence>
<evidence type="ECO:0000256" key="6">
    <source>
        <dbReference type="ARBA" id="ARBA00022801"/>
    </source>
</evidence>
<evidence type="ECO:0000313" key="12">
    <source>
        <dbReference type="EMBL" id="EGF23573.1"/>
    </source>
</evidence>
<dbReference type="InterPro" id="IPR014001">
    <property type="entry name" value="Helicase_ATP-bd"/>
</dbReference>
<comment type="caution">
    <text evidence="12">The sequence shown here is derived from an EMBL/GenBank/DDBJ whole genome shotgun (WGS) entry which is preliminary data.</text>
</comment>
<dbReference type="Pfam" id="PF18395">
    <property type="entry name" value="Cas3_C"/>
    <property type="match status" value="1"/>
</dbReference>